<evidence type="ECO:0000256" key="3">
    <source>
        <dbReference type="ARBA" id="ARBA00022737"/>
    </source>
</evidence>
<dbReference type="GO" id="GO:1905786">
    <property type="term" value="P:positive regulation of anaphase-promoting complex-dependent catabolic process"/>
    <property type="evidence" value="ECO:0000318"/>
    <property type="project" value="GO_Central"/>
</dbReference>
<dbReference type="Gene3D" id="2.130.10.10">
    <property type="entry name" value="YVTN repeat-like/Quinoprotein amine dehydrogenase"/>
    <property type="match status" value="3"/>
</dbReference>
<accession>A0A8R1UDF6</accession>
<name>A0A2A6B7Y5_PRIPA</name>
<organism evidence="6 7">
    <name type="scientific">Pristionchus pacificus</name>
    <name type="common">Parasitic nematode worm</name>
    <dbReference type="NCBI Taxonomy" id="54126"/>
    <lineage>
        <taxon>Eukaryota</taxon>
        <taxon>Metazoa</taxon>
        <taxon>Ecdysozoa</taxon>
        <taxon>Nematoda</taxon>
        <taxon>Chromadorea</taxon>
        <taxon>Rhabditida</taxon>
        <taxon>Rhabditina</taxon>
        <taxon>Diplogasteromorpha</taxon>
        <taxon>Diplogasteroidea</taxon>
        <taxon>Neodiplogasteridae</taxon>
        <taxon>Pristionchus</taxon>
    </lineage>
</organism>
<sequence>MQPYKSLDAPRLVGDFYLNLTDWSCQNVVAVGLHQDVYLTRFQKSKNNKVIHLCDFATSDDVGSLQFSESGELLAVGTNKGLVQIWDVQAQNMIIEYNGNCDRIGCLAWNDNLACAGCDNGTILVWDTRECTGAVMKLRGPEILDRDRGVVPKVCGLKWSPDKQQLGSCGADHRVNVWNLRNPKPCVTFTEHTAHLKAIAWSPHHRGLLTTGGGNRDGMLRFWDTIAGVPLQRISTGGSQICNVAWSKHSLELVTTHGYEDNNLITWKYPSLRQEIVQPNPARLVYMAMSPDGESIVTGNGHECLDFWRVFRRKDDENVDDQPVTFWDTRVPGCLLWTLCKQDINDNKVLGVQFSPDKQHVASTEANAVVYIWDLRCVRPCLIFNEHRRNGDAIAAVKALAWFWDTIAGVPLQRICTDSQVCNIAWSKYSNEMITSHGYDRNELLSWKYPALRSESVSDQANHGRLLYLAMAPDGESIVTGNSRQTLEFWKELIVPGLSDDSYLNILDWSSQSFVAVGAGTLLYYVKSGLDTPYWANDVARVIRNDSDDENFVTSTFDPETQQLVSERSEKNGFARCLAWNGSIICSGCDGPLTLWDIRQPPSNLWKLCDQEQNDGNAPPPGSDAIGLQWSPDRQQLASAGLDSVVNIWDLRLAKPCCTFTEHARGQDFETGVKALAWSPHERGLLVTGGDTLAGVPLQRLDVETEVCGIAWSTLSNELITTDEHNGNELYSWKYPALHPHLIMCQHSALTHTACDDSILLRGVAVASLATFVFRTLCSVYIGEPWTIFTIVITLVDFISVMMLCTAIMEEICALVILYLLFFLIVHMCYTTAIELYKQGEASVPNSHQLLQPPQQT</sequence>
<dbReference type="Pfam" id="PF24807">
    <property type="entry name" value="WD40_CDC20-Fz"/>
    <property type="match status" value="1"/>
</dbReference>
<dbReference type="PANTHER" id="PTHR19918:SF1">
    <property type="entry name" value="FIZZY-RELATED PROTEIN HOMOLOG"/>
    <property type="match status" value="1"/>
</dbReference>
<evidence type="ECO:0000256" key="4">
    <source>
        <dbReference type="ARBA" id="ARBA00023306"/>
    </source>
</evidence>
<dbReference type="InterPro" id="IPR033010">
    <property type="entry name" value="Cdc20/Fizzy"/>
</dbReference>
<dbReference type="OrthoDB" id="10263272at2759"/>
<keyword evidence="7" id="KW-1185">Reference proteome</keyword>
<dbReference type="InterPro" id="IPR056150">
    <property type="entry name" value="WD40_CDC20-Fz"/>
</dbReference>
<dbReference type="EnsemblMetazoa" id="PPA21397.1">
    <property type="protein sequence ID" value="PPA21397.1"/>
    <property type="gene ID" value="WBGene00110951"/>
</dbReference>
<keyword evidence="3" id="KW-0677">Repeat</keyword>
<dbReference type="PROSITE" id="PS50082">
    <property type="entry name" value="WD_REPEATS_2"/>
    <property type="match status" value="4"/>
</dbReference>
<evidence type="ECO:0000256" key="1">
    <source>
        <dbReference type="ARBA" id="ARBA00006445"/>
    </source>
</evidence>
<dbReference type="PANTHER" id="PTHR19918">
    <property type="entry name" value="CELL DIVISION CYCLE 20 CDC20 FIZZY -RELATED"/>
    <property type="match status" value="1"/>
</dbReference>
<comment type="similarity">
    <text evidence="1">Belongs to the WD repeat CDC20/Fizzy family.</text>
</comment>
<dbReference type="InterPro" id="IPR019775">
    <property type="entry name" value="WD40_repeat_CS"/>
</dbReference>
<dbReference type="GO" id="GO:0010997">
    <property type="term" value="F:anaphase-promoting complex binding"/>
    <property type="evidence" value="ECO:0000318"/>
    <property type="project" value="GO_Central"/>
</dbReference>
<dbReference type="SUPFAM" id="SSF117289">
    <property type="entry name" value="Nucleoporin domain"/>
    <property type="match status" value="1"/>
</dbReference>
<dbReference type="SMART" id="SM00320">
    <property type="entry name" value="WD40"/>
    <property type="match status" value="10"/>
</dbReference>
<evidence type="ECO:0000313" key="7">
    <source>
        <dbReference type="Proteomes" id="UP000005239"/>
    </source>
</evidence>
<keyword evidence="4" id="KW-0131">Cell cycle</keyword>
<proteinExistence type="inferred from homology"/>
<protein>
    <submittedName>
        <fullName evidence="6">Translation initiation factor eIF2A</fullName>
    </submittedName>
</protein>
<gene>
    <name evidence="6" type="primary">WBGene00110951</name>
</gene>
<evidence type="ECO:0000259" key="5">
    <source>
        <dbReference type="Pfam" id="PF24807"/>
    </source>
</evidence>
<dbReference type="InterPro" id="IPR001680">
    <property type="entry name" value="WD40_rpt"/>
</dbReference>
<dbReference type="AlphaFoldDB" id="A0A2A6B7Y5"/>
<dbReference type="InterPro" id="IPR015943">
    <property type="entry name" value="WD40/YVTN_repeat-like_dom_sf"/>
</dbReference>
<dbReference type="Pfam" id="PF00400">
    <property type="entry name" value="WD40"/>
    <property type="match status" value="2"/>
</dbReference>
<evidence type="ECO:0000313" key="6">
    <source>
        <dbReference type="EnsemblMetazoa" id="PPA21397.1"/>
    </source>
</evidence>
<accession>A0A2A6B7Y5</accession>
<dbReference type="GO" id="GO:0031145">
    <property type="term" value="P:anaphase-promoting complex-dependent catabolic process"/>
    <property type="evidence" value="ECO:0000318"/>
    <property type="project" value="GO_Central"/>
</dbReference>
<reference evidence="7" key="1">
    <citation type="journal article" date="2008" name="Nat. Genet.">
        <title>The Pristionchus pacificus genome provides a unique perspective on nematode lifestyle and parasitism.</title>
        <authorList>
            <person name="Dieterich C."/>
            <person name="Clifton S.W."/>
            <person name="Schuster L.N."/>
            <person name="Chinwalla A."/>
            <person name="Delehaunty K."/>
            <person name="Dinkelacker I."/>
            <person name="Fulton L."/>
            <person name="Fulton R."/>
            <person name="Godfrey J."/>
            <person name="Minx P."/>
            <person name="Mitreva M."/>
            <person name="Roeseler W."/>
            <person name="Tian H."/>
            <person name="Witte H."/>
            <person name="Yang S.P."/>
            <person name="Wilson R.K."/>
            <person name="Sommer R.J."/>
        </authorList>
    </citation>
    <scope>NUCLEOTIDE SEQUENCE [LARGE SCALE GENOMIC DNA]</scope>
    <source>
        <strain evidence="7">PS312</strain>
    </source>
</reference>
<dbReference type="GO" id="GO:1990757">
    <property type="term" value="F:ubiquitin ligase activator activity"/>
    <property type="evidence" value="ECO:0000318"/>
    <property type="project" value="GO_Central"/>
</dbReference>
<keyword evidence="2" id="KW-0853">WD repeat</keyword>
<dbReference type="InterPro" id="IPR036322">
    <property type="entry name" value="WD40_repeat_dom_sf"/>
</dbReference>
<evidence type="ECO:0000256" key="2">
    <source>
        <dbReference type="ARBA" id="ARBA00022574"/>
    </source>
</evidence>
<dbReference type="Proteomes" id="UP000005239">
    <property type="component" value="Unassembled WGS sequence"/>
</dbReference>
<dbReference type="PROSITE" id="PS00678">
    <property type="entry name" value="WD_REPEATS_1"/>
    <property type="match status" value="3"/>
</dbReference>
<dbReference type="GO" id="GO:0005680">
    <property type="term" value="C:anaphase-promoting complex"/>
    <property type="evidence" value="ECO:0000318"/>
    <property type="project" value="GO_Central"/>
</dbReference>
<reference evidence="6" key="2">
    <citation type="submission" date="2022-06" db="UniProtKB">
        <authorList>
            <consortium name="EnsemblMetazoa"/>
        </authorList>
    </citation>
    <scope>IDENTIFICATION</scope>
    <source>
        <strain evidence="6">PS312</strain>
    </source>
</reference>
<feature type="domain" description="CDC20/Fizzy WD40" evidence="5">
    <location>
        <begin position="7"/>
        <end position="308"/>
    </location>
</feature>
<dbReference type="SUPFAM" id="SSF50978">
    <property type="entry name" value="WD40 repeat-like"/>
    <property type="match status" value="2"/>
</dbReference>